<dbReference type="GO" id="GO:0016787">
    <property type="term" value="F:hydrolase activity"/>
    <property type="evidence" value="ECO:0007669"/>
    <property type="project" value="UniProtKB-KW"/>
</dbReference>
<dbReference type="InterPro" id="IPR000639">
    <property type="entry name" value="Epox_hydrolase-like"/>
</dbReference>
<dbReference type="PIRSF" id="PIRSF001112">
    <property type="entry name" value="Epoxide_hydrolase"/>
    <property type="match status" value="1"/>
</dbReference>
<evidence type="ECO:0000259" key="4">
    <source>
        <dbReference type="Pfam" id="PF06441"/>
    </source>
</evidence>
<evidence type="ECO:0000256" key="2">
    <source>
        <dbReference type="ARBA" id="ARBA00022797"/>
    </source>
</evidence>
<dbReference type="EMBL" id="BONW01000016">
    <property type="protein sequence ID" value="GIG88712.1"/>
    <property type="molecule type" value="Genomic_DNA"/>
</dbReference>
<keyword evidence="6" id="KW-1185">Reference proteome</keyword>
<organism evidence="5 6">
    <name type="scientific">Plantactinospora endophytica</name>
    <dbReference type="NCBI Taxonomy" id="673535"/>
    <lineage>
        <taxon>Bacteria</taxon>
        <taxon>Bacillati</taxon>
        <taxon>Actinomycetota</taxon>
        <taxon>Actinomycetes</taxon>
        <taxon>Micromonosporales</taxon>
        <taxon>Micromonosporaceae</taxon>
        <taxon>Plantactinospora</taxon>
    </lineage>
</organism>
<dbReference type="Proteomes" id="UP000646749">
    <property type="component" value="Unassembled WGS sequence"/>
</dbReference>
<evidence type="ECO:0000256" key="1">
    <source>
        <dbReference type="ARBA" id="ARBA00010088"/>
    </source>
</evidence>
<comment type="caution">
    <text evidence="5">The sequence shown here is derived from an EMBL/GenBank/DDBJ whole genome shotgun (WGS) entry which is preliminary data.</text>
</comment>
<dbReference type="InterPro" id="IPR010497">
    <property type="entry name" value="Epoxide_hydro_N"/>
</dbReference>
<feature type="domain" description="Epoxide hydrolase N-terminal" evidence="4">
    <location>
        <begin position="5"/>
        <end position="109"/>
    </location>
</feature>
<evidence type="ECO:0000313" key="5">
    <source>
        <dbReference type="EMBL" id="GIG88712.1"/>
    </source>
</evidence>
<name>A0ABQ4E2Y6_9ACTN</name>
<gene>
    <name evidence="5" type="ORF">Pen02_36480</name>
</gene>
<evidence type="ECO:0000256" key="3">
    <source>
        <dbReference type="ARBA" id="ARBA00022801"/>
    </source>
</evidence>
<accession>A0ABQ4E2Y6</accession>
<dbReference type="Pfam" id="PF06441">
    <property type="entry name" value="EHN"/>
    <property type="match status" value="1"/>
</dbReference>
<dbReference type="SUPFAM" id="SSF53474">
    <property type="entry name" value="alpha/beta-Hydrolases"/>
    <property type="match status" value="1"/>
</dbReference>
<reference evidence="5 6" key="1">
    <citation type="submission" date="2021-01" db="EMBL/GenBank/DDBJ databases">
        <title>Whole genome shotgun sequence of Plantactinospora endophytica NBRC 110450.</title>
        <authorList>
            <person name="Komaki H."/>
            <person name="Tamura T."/>
        </authorList>
    </citation>
    <scope>NUCLEOTIDE SEQUENCE [LARGE SCALE GENOMIC DNA]</scope>
    <source>
        <strain evidence="5 6">NBRC 110450</strain>
    </source>
</reference>
<comment type="similarity">
    <text evidence="1">Belongs to the peptidase S33 family.</text>
</comment>
<dbReference type="InterPro" id="IPR016292">
    <property type="entry name" value="Epoxide_hydrolase"/>
</dbReference>
<dbReference type="PRINTS" id="PR00412">
    <property type="entry name" value="EPOXHYDRLASE"/>
</dbReference>
<protein>
    <submittedName>
        <fullName evidence="5">Epoxide hydrolase</fullName>
    </submittedName>
</protein>
<proteinExistence type="inferred from homology"/>
<keyword evidence="2" id="KW-0058">Aromatic hydrocarbons catabolism</keyword>
<keyword evidence="3 5" id="KW-0378">Hydrolase</keyword>
<dbReference type="PANTHER" id="PTHR21661">
    <property type="entry name" value="EPOXIDE HYDROLASE 1-RELATED"/>
    <property type="match status" value="1"/>
</dbReference>
<dbReference type="PANTHER" id="PTHR21661:SF35">
    <property type="entry name" value="EPOXIDE HYDROLASE"/>
    <property type="match status" value="1"/>
</dbReference>
<evidence type="ECO:0000313" key="6">
    <source>
        <dbReference type="Proteomes" id="UP000646749"/>
    </source>
</evidence>
<dbReference type="InterPro" id="IPR029058">
    <property type="entry name" value="AB_hydrolase_fold"/>
</dbReference>
<dbReference type="RefSeq" id="WP_239140910.1">
    <property type="nucleotide sequence ID" value="NZ_BONW01000016.1"/>
</dbReference>
<dbReference type="Gene3D" id="3.40.50.1820">
    <property type="entry name" value="alpha/beta hydrolase"/>
    <property type="match status" value="1"/>
</dbReference>
<sequence length="386" mass="43434">MTEEMTPYRIDVPEAELVELRRRLAATRWPEPETVPDWSQGVPIRYLRELCRYWAEEYDWRVTEARLNALPQYRTVIDGLGIHVVHVPSPHPEALPLVLTNGWPGSLAEYLKVVGPLTDPVRYGGDAADAFHLVLPTLPGYGFSDKPTGPGWGVSRIAGAWAELMARLGYRRYGAHGTDWGNSITTAVGQQDPEHVVGIHPVPPIAAPDPATFDTLTQVERESLAALRDAQDRESGYSAEQATKPQTIGYALVDSPAALCGWIAEKYWSWTDHDGDLTTVVSMDELLDAVMLYWLPATGASAARLYWESFEQVAEWFRSATTDTVTVPTGCSVFPRDVPRPSRRWAARRYTDIRYWNELDRGGHFPALEQPDTFVRELRAFFRLVR</sequence>